<dbReference type="OrthoDB" id="7507656at2"/>
<evidence type="ECO:0000313" key="2">
    <source>
        <dbReference type="Proteomes" id="UP000290958"/>
    </source>
</evidence>
<organism evidence="1 2">
    <name type="scientific">Sphingobium fluviale</name>
    <dbReference type="NCBI Taxonomy" id="2506423"/>
    <lineage>
        <taxon>Bacteria</taxon>
        <taxon>Pseudomonadati</taxon>
        <taxon>Pseudomonadota</taxon>
        <taxon>Alphaproteobacteria</taxon>
        <taxon>Sphingomonadales</taxon>
        <taxon>Sphingomonadaceae</taxon>
        <taxon>Sphingobium</taxon>
    </lineage>
</organism>
<proteinExistence type="predicted"/>
<protein>
    <submittedName>
        <fullName evidence="1">Uncharacterized protein</fullName>
    </submittedName>
</protein>
<keyword evidence="2" id="KW-1185">Reference proteome</keyword>
<accession>A0A4Q1KHF1</accession>
<reference evidence="2" key="1">
    <citation type="submission" date="2019-01" db="EMBL/GenBank/DDBJ databases">
        <title>Cytophagaceae bacterium strain CAR-16.</title>
        <authorList>
            <person name="Chen W.-M."/>
        </authorList>
    </citation>
    <scope>NUCLEOTIDE SEQUENCE [LARGE SCALE GENOMIC DNA]</scope>
    <source>
        <strain evidence="2">CHR27</strain>
    </source>
</reference>
<dbReference type="AlphaFoldDB" id="A0A4Q1KHF1"/>
<gene>
    <name evidence="1" type="ORF">EQG66_07645</name>
</gene>
<name>A0A4Q1KHF1_9SPHN</name>
<dbReference type="RefSeq" id="WP_129404006.1">
    <property type="nucleotide sequence ID" value="NZ_SBKP01000006.1"/>
</dbReference>
<dbReference type="EMBL" id="SBKP01000006">
    <property type="protein sequence ID" value="RXR28942.1"/>
    <property type="molecule type" value="Genomic_DNA"/>
</dbReference>
<dbReference type="Proteomes" id="UP000290958">
    <property type="component" value="Unassembled WGS sequence"/>
</dbReference>
<comment type="caution">
    <text evidence="1">The sequence shown here is derived from an EMBL/GenBank/DDBJ whole genome shotgun (WGS) entry which is preliminary data.</text>
</comment>
<sequence length="133" mass="15197">MAGIPYDLLARGCDVARKYADHPSKIVPTIMREIEEAWNYRKIERNKLKFRIDPPWKLTREETFDPATRCKPEEAAAILREYGLDQPVVRDLDVGRDCSKLRQPTKEELEALAAEFKAAHATKPSQDSETQAA</sequence>
<evidence type="ECO:0000313" key="1">
    <source>
        <dbReference type="EMBL" id="RXR28942.1"/>
    </source>
</evidence>